<dbReference type="AlphaFoldDB" id="A0A495RYB2"/>
<keyword evidence="3" id="KW-1185">Reference proteome</keyword>
<keyword evidence="1" id="KW-0472">Membrane</keyword>
<feature type="transmembrane region" description="Helical" evidence="1">
    <location>
        <begin position="52"/>
        <end position="71"/>
    </location>
</feature>
<gene>
    <name evidence="2" type="ORF">BC952_2218</name>
</gene>
<sequence length="153" mass="18093">MEHKQEPRKMKKIHFNHLTFKNWTSVLMLISLVFILMGSFEIIDFEYKRTNKILASIGFFIQAAYYSKMFWYKNYVEWNKLGMNIKINRLISKSIKFENVKKLELDNTNLKIIQKSGSDKIFEIHNIASTDLEKLVKIITQNSGIESTEFSTN</sequence>
<keyword evidence="1" id="KW-0812">Transmembrane</keyword>
<dbReference type="Proteomes" id="UP000280091">
    <property type="component" value="Unassembled WGS sequence"/>
</dbReference>
<name>A0A495RYB2_9FLAO</name>
<evidence type="ECO:0000256" key="1">
    <source>
        <dbReference type="SAM" id="Phobius"/>
    </source>
</evidence>
<feature type="transmembrane region" description="Helical" evidence="1">
    <location>
        <begin position="20"/>
        <end position="40"/>
    </location>
</feature>
<protein>
    <submittedName>
        <fullName evidence="2">Uncharacterized protein</fullName>
    </submittedName>
</protein>
<evidence type="ECO:0000313" key="2">
    <source>
        <dbReference type="EMBL" id="RKS92330.1"/>
    </source>
</evidence>
<accession>A0A495RYB2</accession>
<keyword evidence="1" id="KW-1133">Transmembrane helix</keyword>
<proteinExistence type="predicted"/>
<evidence type="ECO:0000313" key="3">
    <source>
        <dbReference type="Proteomes" id="UP000280091"/>
    </source>
</evidence>
<organism evidence="2 3">
    <name type="scientific">Flavobacterium limicola</name>
    <dbReference type="NCBI Taxonomy" id="180441"/>
    <lineage>
        <taxon>Bacteria</taxon>
        <taxon>Pseudomonadati</taxon>
        <taxon>Bacteroidota</taxon>
        <taxon>Flavobacteriia</taxon>
        <taxon>Flavobacteriales</taxon>
        <taxon>Flavobacteriaceae</taxon>
        <taxon>Flavobacterium</taxon>
    </lineage>
</organism>
<dbReference type="EMBL" id="RBXA01000003">
    <property type="protein sequence ID" value="RKS92330.1"/>
    <property type="molecule type" value="Genomic_DNA"/>
</dbReference>
<comment type="caution">
    <text evidence="2">The sequence shown here is derived from an EMBL/GenBank/DDBJ whole genome shotgun (WGS) entry which is preliminary data.</text>
</comment>
<reference evidence="2 3" key="1">
    <citation type="submission" date="2018-10" db="EMBL/GenBank/DDBJ databases">
        <title>Genomic Encyclopedia of Archaeal and Bacterial Type Strains, Phase II (KMG-II): from individual species to whole genera.</title>
        <authorList>
            <person name="Goeker M."/>
        </authorList>
    </citation>
    <scope>NUCLEOTIDE SEQUENCE [LARGE SCALE GENOMIC DNA]</scope>
    <source>
        <strain evidence="2 3">DSM 15094</strain>
    </source>
</reference>